<keyword evidence="6" id="KW-0663">Pyridoxal phosphate</keyword>
<dbReference type="FunFam" id="3.40.50.1100:FF:000118">
    <property type="entry name" value="Related to CYS4-cystathionine beta-synthase"/>
    <property type="match status" value="1"/>
</dbReference>
<dbReference type="EC" id="2.5.1.47" evidence="4"/>
<evidence type="ECO:0000256" key="9">
    <source>
        <dbReference type="ARBA" id="ARBA00047931"/>
    </source>
</evidence>
<evidence type="ECO:0000256" key="5">
    <source>
        <dbReference type="ARBA" id="ARBA00019371"/>
    </source>
</evidence>
<comment type="catalytic activity">
    <reaction evidence="9">
        <text>O-acetyl-L-serine + hydrogen sulfide = L-cysteine + acetate</text>
        <dbReference type="Rhea" id="RHEA:14829"/>
        <dbReference type="ChEBI" id="CHEBI:29919"/>
        <dbReference type="ChEBI" id="CHEBI:30089"/>
        <dbReference type="ChEBI" id="CHEBI:35235"/>
        <dbReference type="ChEBI" id="CHEBI:58340"/>
        <dbReference type="EC" id="2.5.1.47"/>
    </reaction>
</comment>
<organism evidence="11 12">
    <name type="scientific">Caloranaerobacter azorensis H53214</name>
    <dbReference type="NCBI Taxonomy" id="1156417"/>
    <lineage>
        <taxon>Bacteria</taxon>
        <taxon>Bacillati</taxon>
        <taxon>Bacillota</taxon>
        <taxon>Tissierellia</taxon>
        <taxon>Tissierellales</taxon>
        <taxon>Thermohalobacteraceae</taxon>
        <taxon>Caloranaerobacter</taxon>
    </lineage>
</organism>
<name>A0A096CSK9_9FIRM</name>
<evidence type="ECO:0000259" key="10">
    <source>
        <dbReference type="Pfam" id="PF00291"/>
    </source>
</evidence>
<evidence type="ECO:0000256" key="4">
    <source>
        <dbReference type="ARBA" id="ARBA00012681"/>
    </source>
</evidence>
<dbReference type="SUPFAM" id="SSF53686">
    <property type="entry name" value="Tryptophan synthase beta subunit-like PLP-dependent enzymes"/>
    <property type="match status" value="1"/>
</dbReference>
<dbReference type="Proteomes" id="UP000029622">
    <property type="component" value="Unassembled WGS sequence"/>
</dbReference>
<dbReference type="InterPro" id="IPR001926">
    <property type="entry name" value="TrpB-like_PALP"/>
</dbReference>
<sequence>MKKYIENISQIIGNTPMFKFDNKSYGIPDNVNIFAKLEYLNPGGSVKDRTVLYMLEQAEKKGIIKPGDTLLEATAGNTGIALALLGVQKGYRVILVVPGKFSIEKQIIMRGLGAQVYSTPTKEGMEGAYRKIEELLKEIPNGYVLNQFTNPLNPEAHYVMTGPEIYDDMDGEIDAFVAGAGTGGAYSGIVKYLKEKNKNIKGILADPVGSILGGGEYAAYRIEGIGNDFVPETMDMSLVDEAIYVNDDEAYDMVKDIAVKSGLTVGSSSGANLVAAIKYAKKYKGDKKINIVTLMPDRSDRYFSKDIYGFNDMYESNED</sequence>
<proteinExistence type="inferred from homology"/>
<protein>
    <recommendedName>
        <fullName evidence="5">Cysteine synthase</fullName>
        <ecNumber evidence="4">2.5.1.47</ecNumber>
    </recommendedName>
    <alternativeName>
        <fullName evidence="7">O-acetylserine (thiol)-lyase</fullName>
    </alternativeName>
    <alternativeName>
        <fullName evidence="8">O-acetylserine sulfhydrylase</fullName>
    </alternativeName>
</protein>
<dbReference type="Gene3D" id="3.40.50.1100">
    <property type="match status" value="2"/>
</dbReference>
<evidence type="ECO:0000256" key="8">
    <source>
        <dbReference type="ARBA" id="ARBA00033075"/>
    </source>
</evidence>
<feature type="domain" description="Tryptophan synthase beta chain-like PALP" evidence="10">
    <location>
        <begin position="8"/>
        <end position="291"/>
    </location>
</feature>
<comment type="caution">
    <text evidence="11">The sequence shown here is derived from an EMBL/GenBank/DDBJ whole genome shotgun (WGS) entry which is preliminary data.</text>
</comment>
<dbReference type="GO" id="GO:0004124">
    <property type="term" value="F:cysteine synthase activity"/>
    <property type="evidence" value="ECO:0007669"/>
    <property type="project" value="UniProtKB-EC"/>
</dbReference>
<dbReference type="FunFam" id="3.40.50.1100:FF:000003">
    <property type="entry name" value="Cystathionine beta-synthase"/>
    <property type="match status" value="1"/>
</dbReference>
<evidence type="ECO:0000313" key="11">
    <source>
        <dbReference type="EMBL" id="KGG79509.1"/>
    </source>
</evidence>
<dbReference type="RefSeq" id="WP_035164986.1">
    <property type="nucleotide sequence ID" value="NZ_AZTB01000092.1"/>
</dbReference>
<evidence type="ECO:0000256" key="6">
    <source>
        <dbReference type="ARBA" id="ARBA00022898"/>
    </source>
</evidence>
<dbReference type="AlphaFoldDB" id="A0A096CSK9"/>
<evidence type="ECO:0000256" key="1">
    <source>
        <dbReference type="ARBA" id="ARBA00001933"/>
    </source>
</evidence>
<comment type="cofactor">
    <cofactor evidence="1">
        <name>pyridoxal 5'-phosphate</name>
        <dbReference type="ChEBI" id="CHEBI:597326"/>
    </cofactor>
</comment>
<gene>
    <name evidence="11" type="ORF">Y919_11575</name>
</gene>
<evidence type="ECO:0000256" key="7">
    <source>
        <dbReference type="ARBA" id="ARBA00030296"/>
    </source>
</evidence>
<evidence type="ECO:0000256" key="3">
    <source>
        <dbReference type="ARBA" id="ARBA00007103"/>
    </source>
</evidence>
<dbReference type="PANTHER" id="PTHR10314">
    <property type="entry name" value="CYSTATHIONINE BETA-SYNTHASE"/>
    <property type="match status" value="1"/>
</dbReference>
<dbReference type="InterPro" id="IPR050214">
    <property type="entry name" value="Cys_Synth/Cystath_Beta-Synth"/>
</dbReference>
<dbReference type="STRING" id="1156417.Y919_11575"/>
<reference evidence="11 12" key="1">
    <citation type="submission" date="2013-12" db="EMBL/GenBank/DDBJ databases">
        <title>Draft genome sequence of Caloranaerobacter sp. H53214.</title>
        <authorList>
            <person name="Jiang L.J."/>
            <person name="Shao Z.Z."/>
            <person name="Long M.N."/>
        </authorList>
    </citation>
    <scope>NUCLEOTIDE SEQUENCE [LARGE SCALE GENOMIC DNA]</scope>
    <source>
        <strain evidence="11 12">H53214</strain>
    </source>
</reference>
<comment type="similarity">
    <text evidence="3">Belongs to the cysteine synthase/cystathionine beta-synthase family.</text>
</comment>
<evidence type="ECO:0000256" key="2">
    <source>
        <dbReference type="ARBA" id="ARBA00004962"/>
    </source>
</evidence>
<comment type="pathway">
    <text evidence="2">Amino-acid biosynthesis; L-cysteine biosynthesis; L-cysteine from L-serine: step 2/2.</text>
</comment>
<dbReference type="Pfam" id="PF00291">
    <property type="entry name" value="PALP"/>
    <property type="match status" value="1"/>
</dbReference>
<dbReference type="CDD" id="cd01561">
    <property type="entry name" value="CBS_like"/>
    <property type="match status" value="1"/>
</dbReference>
<dbReference type="InterPro" id="IPR036052">
    <property type="entry name" value="TrpB-like_PALP_sf"/>
</dbReference>
<accession>A0A096CSK9</accession>
<dbReference type="EMBL" id="AZTB01000092">
    <property type="protein sequence ID" value="KGG79509.1"/>
    <property type="molecule type" value="Genomic_DNA"/>
</dbReference>
<evidence type="ECO:0000313" key="12">
    <source>
        <dbReference type="Proteomes" id="UP000029622"/>
    </source>
</evidence>